<evidence type="ECO:0000256" key="3">
    <source>
        <dbReference type="SAM" id="SignalP"/>
    </source>
</evidence>
<protein>
    <submittedName>
        <fullName evidence="5">von Willebrand factor type A domain-containing protein</fullName>
    </submittedName>
</protein>
<dbReference type="CDD" id="cd00198">
    <property type="entry name" value="vWFA"/>
    <property type="match status" value="1"/>
</dbReference>
<evidence type="ECO:0000256" key="1">
    <source>
        <dbReference type="SAM" id="MobiDB-lite"/>
    </source>
</evidence>
<keyword evidence="2" id="KW-0812">Transmembrane</keyword>
<organism evidence="5 6">
    <name type="scientific">Bifidobacterium margollesii</name>
    <dbReference type="NCBI Taxonomy" id="2020964"/>
    <lineage>
        <taxon>Bacteria</taxon>
        <taxon>Bacillati</taxon>
        <taxon>Actinomycetota</taxon>
        <taxon>Actinomycetes</taxon>
        <taxon>Bifidobacteriales</taxon>
        <taxon>Bifidobacteriaceae</taxon>
        <taxon>Bifidobacterium</taxon>
    </lineage>
</organism>
<name>A0A2N5JAZ2_9BIFI</name>
<comment type="caution">
    <text evidence="5">The sequence shown here is derived from an EMBL/GenBank/DDBJ whole genome shotgun (WGS) entry which is preliminary data.</text>
</comment>
<keyword evidence="2" id="KW-1133">Transmembrane helix</keyword>
<dbReference type="InterPro" id="IPR036465">
    <property type="entry name" value="vWFA_dom_sf"/>
</dbReference>
<feature type="transmembrane region" description="Helical" evidence="2">
    <location>
        <begin position="893"/>
        <end position="915"/>
    </location>
</feature>
<sequence>MKRLRSVFAGILSAMLTVAMIVGFGASSAVAAGGTITAASQSTHNAIVLVLDNSGSMYGEPIERLKTATKQFVDKILSKDPQSQISLIAFSDDATVQDFTNDKNTLDNFADKNLFADSGTNVTAGLQKADEVLKNFKDTASTKYARSIVTMSDGWPNDSTSSTDQAKSMFADYNMYSVGFYPYQDNSASTFMKSIQNKGYFEANDLDALIQKFIEIVNVILNPLTIELSTKKWQQTYPTKETFYEITAKITNPNNNAVSDVTASLSTDKNLAITGNSKKTIGTIDAKKYRVVTWDKVVPQVEGSAGVSAVFEVTAEGHNMASISKQGKIILQQGVKNNELDFSKDTWAFENYVEPRGYALTDSDREALLHGLDSTSTEEVLANLSTDSGGKNDKSSGGSCFGFAVTSVLAKMNVASPVSRQQGAKSVHDMKEGKTGGSVHSYINYYWFTQLLDPVKSEEQKFLDKSNTTDGQKQQVAEIKRKVQQVKTGGAPVVLGFGVEYSDPAKGGAHAVVADKYETLKNRVIDGHTFNGRVHIYDNNHPDQQDIYLYINDQTGDWKYNVPGTTRDLEKDANSFGVKPGSDFSIWDKITGAHRGYLVFASNNTSTWLDKDIDTEHANVKAEFIAGWRTLAAYAALHRGAQSWEIEKILRGQYSDIPSYRPSTDKASRSDAHFVLPDKQSSYTVTGNGYYDYSLDYVDSLVSVKSDRAASATFSKDGDASLTGSKGSYELSSTLDSKKKLFTYTVSGKDSSNVSLDRTTAGYVVSGDNLANAKITANDADTTKSVALNTTAKKVLVTDDGSNVKAAVDKDNNGSYETVIASSDGNQNGNGGTNGGGVTPVAPNGDNGSHSTAANGSNGSAVANAGTETGDNAKANASDNADGNAKRLSSTGVAIVTIGAVAGVLLVAGVVIFIARRRRAD</sequence>
<dbReference type="EMBL" id="NMWU01000011">
    <property type="protein sequence ID" value="PLS31377.1"/>
    <property type="molecule type" value="Genomic_DNA"/>
</dbReference>
<feature type="domain" description="VWFA" evidence="4">
    <location>
        <begin position="46"/>
        <end position="217"/>
    </location>
</feature>
<accession>A0A2N5JAZ2</accession>
<dbReference type="PROSITE" id="PS50234">
    <property type="entry name" value="VWFA"/>
    <property type="match status" value="1"/>
</dbReference>
<dbReference type="SUPFAM" id="SSF53300">
    <property type="entry name" value="vWA-like"/>
    <property type="match status" value="1"/>
</dbReference>
<dbReference type="Proteomes" id="UP000235050">
    <property type="component" value="Unassembled WGS sequence"/>
</dbReference>
<evidence type="ECO:0000313" key="5">
    <source>
        <dbReference type="EMBL" id="PLS31377.1"/>
    </source>
</evidence>
<gene>
    <name evidence="5" type="ORF">Uis1B_0718</name>
</gene>
<dbReference type="RefSeq" id="WP_165782714.1">
    <property type="nucleotide sequence ID" value="NZ_NMWU01000011.1"/>
</dbReference>
<reference evidence="5 6" key="1">
    <citation type="submission" date="2017-07" db="EMBL/GenBank/DDBJ databases">
        <title>Bifidobacterium novel species.</title>
        <authorList>
            <person name="Lugli G.A."/>
            <person name="Milani C."/>
            <person name="Duranti S."/>
            <person name="Mangifesta M."/>
        </authorList>
    </citation>
    <scope>NUCLEOTIDE SEQUENCE [LARGE SCALE GENOMIC DNA]</scope>
    <source>
        <strain evidence="6">Uis1B</strain>
    </source>
</reference>
<keyword evidence="2" id="KW-0472">Membrane</keyword>
<dbReference type="Gene3D" id="3.40.50.410">
    <property type="entry name" value="von Willebrand factor, type A domain"/>
    <property type="match status" value="1"/>
</dbReference>
<feature type="region of interest" description="Disordered" evidence="1">
    <location>
        <begin position="820"/>
        <end position="885"/>
    </location>
</feature>
<feature type="chain" id="PRO_5014898239" evidence="3">
    <location>
        <begin position="32"/>
        <end position="921"/>
    </location>
</feature>
<dbReference type="InterPro" id="IPR002035">
    <property type="entry name" value="VWF_A"/>
</dbReference>
<evidence type="ECO:0000256" key="2">
    <source>
        <dbReference type="SAM" id="Phobius"/>
    </source>
</evidence>
<keyword evidence="3" id="KW-0732">Signal</keyword>
<dbReference type="AlphaFoldDB" id="A0A2N5JAZ2"/>
<feature type="compositionally biased region" description="Low complexity" evidence="1">
    <location>
        <begin position="847"/>
        <end position="883"/>
    </location>
</feature>
<keyword evidence="6" id="KW-1185">Reference proteome</keyword>
<dbReference type="Pfam" id="PF00092">
    <property type="entry name" value="VWA"/>
    <property type="match status" value="1"/>
</dbReference>
<feature type="signal peptide" evidence="3">
    <location>
        <begin position="1"/>
        <end position="31"/>
    </location>
</feature>
<proteinExistence type="predicted"/>
<dbReference type="SMART" id="SM00327">
    <property type="entry name" value="VWA"/>
    <property type="match status" value="1"/>
</dbReference>
<evidence type="ECO:0000259" key="4">
    <source>
        <dbReference type="PROSITE" id="PS50234"/>
    </source>
</evidence>
<evidence type="ECO:0000313" key="6">
    <source>
        <dbReference type="Proteomes" id="UP000235050"/>
    </source>
</evidence>
<feature type="compositionally biased region" description="Gly residues" evidence="1">
    <location>
        <begin position="828"/>
        <end position="838"/>
    </location>
</feature>